<dbReference type="EMBL" id="JBANRG010000018">
    <property type="protein sequence ID" value="KAK7458046.1"/>
    <property type="molecule type" value="Genomic_DNA"/>
</dbReference>
<comment type="caution">
    <text evidence="1">The sequence shown here is derived from an EMBL/GenBank/DDBJ whole genome shotgun (WGS) entry which is preliminary data.</text>
</comment>
<sequence length="92" mass="10098">MTITFGNHEYQRCPQAQATSAAPVALPNSGPAATLTCVNCGHAVNLPPPEERWYAVLVGLHVGWVKGWEYMNWLTDRVSGARKQWCADENSA</sequence>
<gene>
    <name evidence="1" type="ORF">VKT23_009956</name>
</gene>
<reference evidence="1 2" key="1">
    <citation type="submission" date="2024-01" db="EMBL/GenBank/DDBJ databases">
        <title>A draft genome for the cacao thread blight pathogen Marasmiellus scandens.</title>
        <authorList>
            <person name="Baruah I.K."/>
            <person name="Leung J."/>
            <person name="Bukari Y."/>
            <person name="Amoako-Attah I."/>
            <person name="Meinhardt L.W."/>
            <person name="Bailey B.A."/>
            <person name="Cohen S.P."/>
        </authorList>
    </citation>
    <scope>NUCLEOTIDE SEQUENCE [LARGE SCALE GENOMIC DNA]</scope>
    <source>
        <strain evidence="1 2">GH-19</strain>
    </source>
</reference>
<accession>A0ABR1JCL3</accession>
<keyword evidence="2" id="KW-1185">Reference proteome</keyword>
<name>A0ABR1JCL3_9AGAR</name>
<proteinExistence type="predicted"/>
<evidence type="ECO:0000313" key="2">
    <source>
        <dbReference type="Proteomes" id="UP001498398"/>
    </source>
</evidence>
<protein>
    <submittedName>
        <fullName evidence="1">Uncharacterized protein</fullName>
    </submittedName>
</protein>
<organism evidence="1 2">
    <name type="scientific">Marasmiellus scandens</name>
    <dbReference type="NCBI Taxonomy" id="2682957"/>
    <lineage>
        <taxon>Eukaryota</taxon>
        <taxon>Fungi</taxon>
        <taxon>Dikarya</taxon>
        <taxon>Basidiomycota</taxon>
        <taxon>Agaricomycotina</taxon>
        <taxon>Agaricomycetes</taxon>
        <taxon>Agaricomycetidae</taxon>
        <taxon>Agaricales</taxon>
        <taxon>Marasmiineae</taxon>
        <taxon>Omphalotaceae</taxon>
        <taxon>Marasmiellus</taxon>
    </lineage>
</organism>
<dbReference type="Proteomes" id="UP001498398">
    <property type="component" value="Unassembled WGS sequence"/>
</dbReference>
<evidence type="ECO:0000313" key="1">
    <source>
        <dbReference type="EMBL" id="KAK7458046.1"/>
    </source>
</evidence>